<organism evidence="2 3">
    <name type="scientific">Candidatus Enterocloster excrementigallinarum</name>
    <dbReference type="NCBI Taxonomy" id="2838558"/>
    <lineage>
        <taxon>Bacteria</taxon>
        <taxon>Bacillati</taxon>
        <taxon>Bacillota</taxon>
        <taxon>Clostridia</taxon>
        <taxon>Lachnospirales</taxon>
        <taxon>Lachnospiraceae</taxon>
        <taxon>Enterocloster</taxon>
    </lineage>
</organism>
<evidence type="ECO:0000313" key="3">
    <source>
        <dbReference type="Proteomes" id="UP000823863"/>
    </source>
</evidence>
<protein>
    <submittedName>
        <fullName evidence="2">Aldo/keto reductase</fullName>
    </submittedName>
</protein>
<dbReference type="InterPro" id="IPR053135">
    <property type="entry name" value="AKR2_Oxidoreductase"/>
</dbReference>
<dbReference type="SUPFAM" id="SSF51430">
    <property type="entry name" value="NAD(P)-linked oxidoreductase"/>
    <property type="match status" value="1"/>
</dbReference>
<dbReference type="InterPro" id="IPR036812">
    <property type="entry name" value="NAD(P)_OxRdtase_dom_sf"/>
</dbReference>
<sequence length="156" mass="17927">MAERRGKYRLWQSGHHVSAASIEQVLQAARTDYTDFGLVHCIDEEDDYRRVMARGGLFDYMRSLKAQGVVRHLGFSTHTPSIARRFMETGETDLFMFSLNPTYDYSRGQLSYGRGQERLELYQEAERRGVGITVMKPFAGGQLRLLQSLCALPRRD</sequence>
<accession>A0A9D2PX87</accession>
<comment type="caution">
    <text evidence="2">The sequence shown here is derived from an EMBL/GenBank/DDBJ whole genome shotgun (WGS) entry which is preliminary data.</text>
</comment>
<dbReference type="Gene3D" id="3.20.20.100">
    <property type="entry name" value="NADP-dependent oxidoreductase domain"/>
    <property type="match status" value="1"/>
</dbReference>
<evidence type="ECO:0000259" key="1">
    <source>
        <dbReference type="Pfam" id="PF00248"/>
    </source>
</evidence>
<dbReference type="Proteomes" id="UP000823863">
    <property type="component" value="Unassembled WGS sequence"/>
</dbReference>
<gene>
    <name evidence="2" type="ORF">H9931_14670</name>
</gene>
<reference evidence="2" key="1">
    <citation type="journal article" date="2021" name="PeerJ">
        <title>Extensive microbial diversity within the chicken gut microbiome revealed by metagenomics and culture.</title>
        <authorList>
            <person name="Gilroy R."/>
            <person name="Ravi A."/>
            <person name="Getino M."/>
            <person name="Pursley I."/>
            <person name="Horton D.L."/>
            <person name="Alikhan N.F."/>
            <person name="Baker D."/>
            <person name="Gharbi K."/>
            <person name="Hall N."/>
            <person name="Watson M."/>
            <person name="Adriaenssens E.M."/>
            <person name="Foster-Nyarko E."/>
            <person name="Jarju S."/>
            <person name="Secka A."/>
            <person name="Antonio M."/>
            <person name="Oren A."/>
            <person name="Chaudhuri R.R."/>
            <person name="La Ragione R."/>
            <person name="Hildebrand F."/>
            <person name="Pallen M.J."/>
        </authorList>
    </citation>
    <scope>NUCLEOTIDE SEQUENCE</scope>
    <source>
        <strain evidence="2">CHK198-12963</strain>
    </source>
</reference>
<dbReference type="AlphaFoldDB" id="A0A9D2PX87"/>
<dbReference type="EMBL" id="DWWB01000088">
    <property type="protein sequence ID" value="HJC67928.1"/>
    <property type="molecule type" value="Genomic_DNA"/>
</dbReference>
<feature type="domain" description="NADP-dependent oxidoreductase" evidence="1">
    <location>
        <begin position="20"/>
        <end position="144"/>
    </location>
</feature>
<name>A0A9D2PX87_9FIRM</name>
<reference evidence="2" key="2">
    <citation type="submission" date="2021-04" db="EMBL/GenBank/DDBJ databases">
        <authorList>
            <person name="Gilroy R."/>
        </authorList>
    </citation>
    <scope>NUCLEOTIDE SEQUENCE</scope>
    <source>
        <strain evidence="2">CHK198-12963</strain>
    </source>
</reference>
<dbReference type="InterPro" id="IPR023210">
    <property type="entry name" value="NADP_OxRdtase_dom"/>
</dbReference>
<dbReference type="PANTHER" id="PTHR43312">
    <property type="entry name" value="D-THREO-ALDOSE 1-DEHYDROGENASE"/>
    <property type="match status" value="1"/>
</dbReference>
<dbReference type="PANTHER" id="PTHR43312:SF1">
    <property type="entry name" value="NADP-DEPENDENT OXIDOREDUCTASE DOMAIN-CONTAINING PROTEIN"/>
    <property type="match status" value="1"/>
</dbReference>
<dbReference type="Pfam" id="PF00248">
    <property type="entry name" value="Aldo_ket_red"/>
    <property type="match status" value="1"/>
</dbReference>
<proteinExistence type="predicted"/>
<evidence type="ECO:0000313" key="2">
    <source>
        <dbReference type="EMBL" id="HJC67928.1"/>
    </source>
</evidence>